<dbReference type="InterPro" id="IPR041049">
    <property type="entry name" value="DUF5615"/>
</dbReference>
<protein>
    <recommendedName>
        <fullName evidence="1">DUF5615 domain-containing protein</fullName>
    </recommendedName>
</protein>
<dbReference type="RefSeq" id="WP_142660497.1">
    <property type="nucleotide sequence ID" value="NZ_CABFVA020000087.1"/>
</dbReference>
<gene>
    <name evidence="2" type="ORF">MAMT_01683</name>
</gene>
<dbReference type="EMBL" id="CABFVA020000087">
    <property type="protein sequence ID" value="VVM07324.1"/>
    <property type="molecule type" value="Genomic_DNA"/>
</dbReference>
<name>A0A5E6MEC2_9BACT</name>
<evidence type="ECO:0000313" key="3">
    <source>
        <dbReference type="Proteomes" id="UP000334923"/>
    </source>
</evidence>
<sequence length="110" mass="12205">MAESIKFYLDEHVPRAVAEGLRRRGAETLRTQEAGMLGAKDEQHLALALSEGRVFVTQDADFLRLHAAGQPHAGIVYVPHGTPIGTMIRGLMLIQLVLNAEDMRNRVEFL</sequence>
<accession>A0A5E6MEC2</accession>
<dbReference type="Proteomes" id="UP000334923">
    <property type="component" value="Unassembled WGS sequence"/>
</dbReference>
<reference evidence="2 3" key="1">
    <citation type="submission" date="2019-09" db="EMBL/GenBank/DDBJ databases">
        <authorList>
            <person name="Cremers G."/>
        </authorList>
    </citation>
    <scope>NUCLEOTIDE SEQUENCE [LARGE SCALE GENOMIC DNA]</scope>
    <source>
        <strain evidence="2">4A</strain>
    </source>
</reference>
<evidence type="ECO:0000259" key="1">
    <source>
        <dbReference type="Pfam" id="PF18480"/>
    </source>
</evidence>
<keyword evidence="3" id="KW-1185">Reference proteome</keyword>
<evidence type="ECO:0000313" key="2">
    <source>
        <dbReference type="EMBL" id="VVM07324.1"/>
    </source>
</evidence>
<dbReference type="Pfam" id="PF18480">
    <property type="entry name" value="DUF5615"/>
    <property type="match status" value="1"/>
</dbReference>
<dbReference type="OrthoDB" id="280265at2"/>
<dbReference type="AlphaFoldDB" id="A0A5E6MEC2"/>
<organism evidence="2 3">
    <name type="scientific">Methylacidimicrobium tartarophylax</name>
    <dbReference type="NCBI Taxonomy" id="1041768"/>
    <lineage>
        <taxon>Bacteria</taxon>
        <taxon>Pseudomonadati</taxon>
        <taxon>Verrucomicrobiota</taxon>
        <taxon>Methylacidimicrobium</taxon>
    </lineage>
</organism>
<feature type="domain" description="DUF5615" evidence="1">
    <location>
        <begin position="6"/>
        <end position="80"/>
    </location>
</feature>
<proteinExistence type="predicted"/>